<keyword evidence="1" id="KW-1133">Transmembrane helix</keyword>
<feature type="non-terminal residue" evidence="2">
    <location>
        <position position="41"/>
    </location>
</feature>
<keyword evidence="1" id="KW-0472">Membrane</keyword>
<gene>
    <name evidence="2" type="ORF">X975_08114</name>
</gene>
<sequence length="41" mass="4617">MVQHISTSSTNKYLYLLQEVIINIAVSLVILCNAHTSLTER</sequence>
<organism evidence="2 3">
    <name type="scientific">Stegodyphus mimosarum</name>
    <name type="common">African social velvet spider</name>
    <dbReference type="NCBI Taxonomy" id="407821"/>
    <lineage>
        <taxon>Eukaryota</taxon>
        <taxon>Metazoa</taxon>
        <taxon>Ecdysozoa</taxon>
        <taxon>Arthropoda</taxon>
        <taxon>Chelicerata</taxon>
        <taxon>Arachnida</taxon>
        <taxon>Araneae</taxon>
        <taxon>Araneomorphae</taxon>
        <taxon>Entelegynae</taxon>
        <taxon>Eresoidea</taxon>
        <taxon>Eresidae</taxon>
        <taxon>Stegodyphus</taxon>
    </lineage>
</organism>
<dbReference type="Proteomes" id="UP000054359">
    <property type="component" value="Unassembled WGS sequence"/>
</dbReference>
<name>A0A087UV16_STEMI</name>
<keyword evidence="1" id="KW-0812">Transmembrane</keyword>
<reference evidence="2 3" key="1">
    <citation type="submission" date="2013-11" db="EMBL/GenBank/DDBJ databases">
        <title>Genome sequencing of Stegodyphus mimosarum.</title>
        <authorList>
            <person name="Bechsgaard J."/>
        </authorList>
    </citation>
    <scope>NUCLEOTIDE SEQUENCE [LARGE SCALE GENOMIC DNA]</scope>
</reference>
<feature type="transmembrane region" description="Helical" evidence="1">
    <location>
        <begin position="20"/>
        <end position="38"/>
    </location>
</feature>
<proteinExistence type="predicted"/>
<evidence type="ECO:0000256" key="1">
    <source>
        <dbReference type="SAM" id="Phobius"/>
    </source>
</evidence>
<accession>A0A087UV16</accession>
<dbReference type="AlphaFoldDB" id="A0A087UV16"/>
<evidence type="ECO:0000313" key="2">
    <source>
        <dbReference type="EMBL" id="KFM81205.1"/>
    </source>
</evidence>
<keyword evidence="3" id="KW-1185">Reference proteome</keyword>
<protein>
    <submittedName>
        <fullName evidence="2">Uncharacterized protein</fullName>
    </submittedName>
</protein>
<dbReference type="EMBL" id="KK121782">
    <property type="protein sequence ID" value="KFM81205.1"/>
    <property type="molecule type" value="Genomic_DNA"/>
</dbReference>
<evidence type="ECO:0000313" key="3">
    <source>
        <dbReference type="Proteomes" id="UP000054359"/>
    </source>
</evidence>